<keyword evidence="5" id="KW-0732">Signal</keyword>
<dbReference type="Gene3D" id="3.40.30.10">
    <property type="entry name" value="Glutaredoxin"/>
    <property type="match status" value="1"/>
</dbReference>
<name>A0A3E1Y972_9BACT</name>
<evidence type="ECO:0000313" key="7">
    <source>
        <dbReference type="EMBL" id="RFS21901.1"/>
    </source>
</evidence>
<dbReference type="InterPro" id="IPR036249">
    <property type="entry name" value="Thioredoxin-like_sf"/>
</dbReference>
<organism evidence="7 8">
    <name type="scientific">Chitinophaga silvatica</name>
    <dbReference type="NCBI Taxonomy" id="2282649"/>
    <lineage>
        <taxon>Bacteria</taxon>
        <taxon>Pseudomonadati</taxon>
        <taxon>Bacteroidota</taxon>
        <taxon>Chitinophagia</taxon>
        <taxon>Chitinophagales</taxon>
        <taxon>Chitinophagaceae</taxon>
        <taxon>Chitinophaga</taxon>
    </lineage>
</organism>
<keyword evidence="8" id="KW-1185">Reference proteome</keyword>
<evidence type="ECO:0000256" key="2">
    <source>
        <dbReference type="ARBA" id="ARBA00022748"/>
    </source>
</evidence>
<evidence type="ECO:0000256" key="3">
    <source>
        <dbReference type="ARBA" id="ARBA00023157"/>
    </source>
</evidence>
<dbReference type="SUPFAM" id="SSF52833">
    <property type="entry name" value="Thioredoxin-like"/>
    <property type="match status" value="1"/>
</dbReference>
<dbReference type="Pfam" id="PF08534">
    <property type="entry name" value="Redoxin"/>
    <property type="match status" value="1"/>
</dbReference>
<feature type="signal peptide" evidence="5">
    <location>
        <begin position="1"/>
        <end position="22"/>
    </location>
</feature>
<evidence type="ECO:0000256" key="1">
    <source>
        <dbReference type="ARBA" id="ARBA00004196"/>
    </source>
</evidence>
<evidence type="ECO:0000313" key="8">
    <source>
        <dbReference type="Proteomes" id="UP000260644"/>
    </source>
</evidence>
<accession>A0A3E1Y972</accession>
<protein>
    <submittedName>
        <fullName evidence="7">TlpA family protein disulfide reductase</fullName>
    </submittedName>
</protein>
<comment type="caution">
    <text evidence="7">The sequence shown here is derived from an EMBL/GenBank/DDBJ whole genome shotgun (WGS) entry which is preliminary data.</text>
</comment>
<dbReference type="InterPro" id="IPR013766">
    <property type="entry name" value="Thioredoxin_domain"/>
</dbReference>
<dbReference type="PROSITE" id="PS00194">
    <property type="entry name" value="THIOREDOXIN_1"/>
    <property type="match status" value="1"/>
</dbReference>
<dbReference type="InterPro" id="IPR013740">
    <property type="entry name" value="Redoxin"/>
</dbReference>
<sequence length="469" mass="53611">MIFMKRFILFCCLLGSFLQVNALTTIEGVFREKDSTKTTIFLKEMTIAGLRREPVSITETITGQSTFRLSLDLKRAAFFQLYIVRGTGNEKFSFSIPLYVLPDGKIQLSIISNGPRRLRCDAQSGLDINNLAIITQQERYNKLMLDKWEHPPTDQASAMAYLQQFDQIADSISQFPGLDPLVHKFIRFWSVDAYSSSLFQFYPSKQNFPDSFFSLPPAKIKYSKDPFMTIFPGNVQNIVNQLNVATGLHPFSGRKTLEQIDKQIHLLKKQIKSVQITDPVIELLLNAYISRYKVGDSFNSDRITFNKLTSTLVDKAKRRMLMSTFNNLEYTIKGAGLPPVSFQDATGSKSSLEQFKGKYLLLDIWASWCVPCCKMMPVFQQLEREYEGKPITFVGLSVDGDSSKWVTRMSELNMHGYQLWDNSGTFMKYLNINAIPHYLLYSPDGKLLNYNMGSPESPEFKRILDQAIQ</sequence>
<dbReference type="InterPro" id="IPR017937">
    <property type="entry name" value="Thioredoxin_CS"/>
</dbReference>
<keyword evidence="2" id="KW-0201">Cytochrome c-type biogenesis</keyword>
<comment type="subcellular location">
    <subcellularLocation>
        <location evidence="1">Cell envelope</location>
    </subcellularLocation>
</comment>
<dbReference type="InterPro" id="IPR050553">
    <property type="entry name" value="Thioredoxin_ResA/DsbE_sf"/>
</dbReference>
<evidence type="ECO:0000256" key="4">
    <source>
        <dbReference type="ARBA" id="ARBA00023284"/>
    </source>
</evidence>
<evidence type="ECO:0000259" key="6">
    <source>
        <dbReference type="PROSITE" id="PS51352"/>
    </source>
</evidence>
<feature type="domain" description="Thioredoxin" evidence="6">
    <location>
        <begin position="331"/>
        <end position="469"/>
    </location>
</feature>
<dbReference type="PANTHER" id="PTHR42852">
    <property type="entry name" value="THIOL:DISULFIDE INTERCHANGE PROTEIN DSBE"/>
    <property type="match status" value="1"/>
</dbReference>
<gene>
    <name evidence="7" type="ORF">DVR12_14715</name>
</gene>
<keyword evidence="3" id="KW-1015">Disulfide bond</keyword>
<dbReference type="GO" id="GO:0017004">
    <property type="term" value="P:cytochrome complex assembly"/>
    <property type="evidence" value="ECO:0007669"/>
    <property type="project" value="UniProtKB-KW"/>
</dbReference>
<dbReference type="GO" id="GO:0016491">
    <property type="term" value="F:oxidoreductase activity"/>
    <property type="evidence" value="ECO:0007669"/>
    <property type="project" value="InterPro"/>
</dbReference>
<dbReference type="PANTHER" id="PTHR42852:SF6">
    <property type="entry name" value="THIOL:DISULFIDE INTERCHANGE PROTEIN DSBE"/>
    <property type="match status" value="1"/>
</dbReference>
<feature type="chain" id="PRO_5017580846" evidence="5">
    <location>
        <begin position="23"/>
        <end position="469"/>
    </location>
</feature>
<dbReference type="EMBL" id="QPMM01000007">
    <property type="protein sequence ID" value="RFS21901.1"/>
    <property type="molecule type" value="Genomic_DNA"/>
</dbReference>
<dbReference type="AlphaFoldDB" id="A0A3E1Y972"/>
<dbReference type="Proteomes" id="UP000260644">
    <property type="component" value="Unassembled WGS sequence"/>
</dbReference>
<keyword evidence="4" id="KW-0676">Redox-active center</keyword>
<evidence type="ECO:0000256" key="5">
    <source>
        <dbReference type="SAM" id="SignalP"/>
    </source>
</evidence>
<proteinExistence type="predicted"/>
<dbReference type="PROSITE" id="PS51352">
    <property type="entry name" value="THIOREDOXIN_2"/>
    <property type="match status" value="1"/>
</dbReference>
<dbReference type="GO" id="GO:0030313">
    <property type="term" value="C:cell envelope"/>
    <property type="evidence" value="ECO:0007669"/>
    <property type="project" value="UniProtKB-SubCell"/>
</dbReference>
<dbReference type="CDD" id="cd02966">
    <property type="entry name" value="TlpA_like_family"/>
    <property type="match status" value="1"/>
</dbReference>
<reference evidence="7 8" key="1">
    <citation type="submission" date="2018-07" db="EMBL/GenBank/DDBJ databases">
        <title>Chitinophaga K2CV101002-2 sp. nov., isolated from a monsoon evergreen broad-leaved forest soil.</title>
        <authorList>
            <person name="Lv Y."/>
        </authorList>
    </citation>
    <scope>NUCLEOTIDE SEQUENCE [LARGE SCALE GENOMIC DNA]</scope>
    <source>
        <strain evidence="7 8">GDMCC 1.1288</strain>
    </source>
</reference>